<evidence type="ECO:0000313" key="1">
    <source>
        <dbReference type="EMBL" id="VVU99893.1"/>
    </source>
</evidence>
<accession>A0AC61Y5V4</accession>
<keyword evidence="2" id="KW-1185">Reference proteome</keyword>
<sequence>MVEVYSEKYNYLSTFVRQKIESFQEEGEKLGNGDRNEIKLFKCEDGLILNIKSFKVPNLINQVAYKHLRKSKARRSFEYAQKLQELGIGTPDPIAYFEFPTATLFKKSFYVSEHLKADYTFRDLTHNFDLPNHEEILRAFTRFTFQLHENQVLFLDHSPGNTLIKINNGNYQFYLVDLNRMDFKPLSFEERIKNFAKLTDQKSIVEVMSDEYAQCLGKDYQKVFNLMWSETVKFQEKFHKKRRLKKKIKFWKK</sequence>
<dbReference type="Proteomes" id="UP000356253">
    <property type="component" value="Unassembled WGS sequence"/>
</dbReference>
<reference evidence="1" key="1">
    <citation type="submission" date="2019-09" db="EMBL/GenBank/DDBJ databases">
        <authorList>
            <person name="Rodrigo-Torres L."/>
            <person name="Arahal R. D."/>
            <person name="Lucena T."/>
        </authorList>
    </citation>
    <scope>NUCLEOTIDE SEQUENCE</scope>
    <source>
        <strain evidence="1">ISS653</strain>
    </source>
</reference>
<comment type="caution">
    <text evidence="1">The sequence shown here is derived from an EMBL/GenBank/DDBJ whole genome shotgun (WGS) entry which is preliminary data.</text>
</comment>
<organism evidence="1 2">
    <name type="scientific">Mesonia oceanica</name>
    <dbReference type="NCBI Taxonomy" id="2687242"/>
    <lineage>
        <taxon>Bacteria</taxon>
        <taxon>Pseudomonadati</taxon>
        <taxon>Bacteroidota</taxon>
        <taxon>Flavobacteriia</taxon>
        <taxon>Flavobacteriales</taxon>
        <taxon>Flavobacteriaceae</taxon>
        <taxon>Mesonia</taxon>
    </lineage>
</organism>
<dbReference type="EMBL" id="CABVMM010000004">
    <property type="protein sequence ID" value="VVU99893.1"/>
    <property type="molecule type" value="Genomic_DNA"/>
</dbReference>
<protein>
    <submittedName>
        <fullName evidence="1">Uncharacterized protein</fullName>
    </submittedName>
</protein>
<evidence type="ECO:0000313" key="2">
    <source>
        <dbReference type="Proteomes" id="UP000356253"/>
    </source>
</evidence>
<gene>
    <name evidence="1" type="ORF">FVB9532_01154</name>
</gene>
<name>A0AC61Y5V4_9FLAO</name>
<proteinExistence type="predicted"/>